<proteinExistence type="predicted"/>
<dbReference type="AlphaFoldDB" id="A0A9K3PIX6"/>
<evidence type="ECO:0000256" key="1">
    <source>
        <dbReference type="SAM" id="MobiDB-lite"/>
    </source>
</evidence>
<dbReference type="PANTHER" id="PTHR36549:SF3">
    <property type="entry name" value="LYSINE-RICH ARABINOGALACTAN PROTEIN 19"/>
    <property type="match status" value="1"/>
</dbReference>
<dbReference type="Proteomes" id="UP000693970">
    <property type="component" value="Unassembled WGS sequence"/>
</dbReference>
<gene>
    <name evidence="3" type="ORF">IV203_011720</name>
</gene>
<dbReference type="EMBL" id="JAGRRH010000019">
    <property type="protein sequence ID" value="KAG7349123.1"/>
    <property type="molecule type" value="Genomic_DNA"/>
</dbReference>
<feature type="compositionally biased region" description="Low complexity" evidence="1">
    <location>
        <begin position="650"/>
        <end position="666"/>
    </location>
</feature>
<name>A0A9K3PIX6_9STRA</name>
<reference evidence="3" key="1">
    <citation type="journal article" date="2021" name="Sci. Rep.">
        <title>Diploid genomic architecture of Nitzschia inconspicua, an elite biomass production diatom.</title>
        <authorList>
            <person name="Oliver A."/>
            <person name="Podell S."/>
            <person name="Pinowska A."/>
            <person name="Traller J.C."/>
            <person name="Smith S.R."/>
            <person name="McClure R."/>
            <person name="Beliaev A."/>
            <person name="Bohutskyi P."/>
            <person name="Hill E.A."/>
            <person name="Rabines A."/>
            <person name="Zheng H."/>
            <person name="Allen L.Z."/>
            <person name="Kuo A."/>
            <person name="Grigoriev I.V."/>
            <person name="Allen A.E."/>
            <person name="Hazlebeck D."/>
            <person name="Allen E.E."/>
        </authorList>
    </citation>
    <scope>NUCLEOTIDE SEQUENCE</scope>
    <source>
        <strain evidence="3">Hildebrandi</strain>
    </source>
</reference>
<feature type="domain" description="Peptidase M11 gametolysin" evidence="2">
    <location>
        <begin position="229"/>
        <end position="492"/>
    </location>
</feature>
<sequence>MLCSGLDYETSTTALSFAKLTNPDGVVYRLSSGSSCLQQCVIQRMTNLTKSIVFFVSLACFSANAATIRGNTSRELRPITPENGQGKDNSNKKEITCTLFLKEILLEPEIPTGDPVKDFMNARTVTSWSCEVDDKEVNGNAYGIDNNKRKNFKRFLDLKGVDKKYLNEHANSGSSILRVTGANMKLEELEITKDATFVIEDIPESHRRLAPSLGTLKTKVVRVSGSNGAASPTATAVQLKEDIFDDASCLKSQYNACSKGALTITEGPIEEVTIATNPSGPADVTKGWMEGNATALVAKADYQLVLFCQPQTTGGWIAYAYINDWRSYYNNNWCRYVSAQLHEGLAHAGEARVEYGDQTGMMGYSYSQDDQYMCFNAVNNYQLQWFPGQYADVMASTYIGNQSFVLNGVETAGSIGAANGKKIAVRVRNVFLEDTNLCCSNNQYYTGWRTRDIYIGFNYDSGSGINRNSAEYKNRVTVHQKNSNNPSAYAQSWLLAAMIKGQEYSFPDFDGLGQGHTLNIKFSDQVNEDAFVEMYVTGLETRGPCLPITVDIVTDQYPGETSWVLTNGNAQVLMSGGSYTAQNTLHSQTKCIEEGNLSFTINDTYSDGLCCSYGQGSYAVKNSEGVVLAQGGQFGASETKIISNFGGVGSPTNSPTTSAPTMTPTNQPTPVPTPSPTLAPTMSPTNHPTSLPTPTPTLAPTMTPTNHPTPIPTPSPTPAPTLSPTKSPTPLPTNFPTPVLTLAPTKSPTLLPTPLPTIISTRNPTPNPTQVAPVLQTTIFANQDFEVNFGSVFISGGKDCSRVLYSKRNCIRLRNNSGIPSSMFTNVLSVTGYNVLRLEFDYYSTSAFLVEWRVPNGSWVSAASVGVSTQGFVRAKVNFESWVGRSRPASIELRIRSITNKAVTYVDNVIFYGLK</sequence>
<dbReference type="PANTHER" id="PTHR36549">
    <property type="entry name" value="LYSINE-RICH ARABINOGALACTAN PROTEIN 19"/>
    <property type="match status" value="1"/>
</dbReference>
<dbReference type="InterPro" id="IPR008752">
    <property type="entry name" value="Peptidase_M11"/>
</dbReference>
<keyword evidence="4" id="KW-1185">Reference proteome</keyword>
<feature type="compositionally biased region" description="Pro residues" evidence="1">
    <location>
        <begin position="667"/>
        <end position="677"/>
    </location>
</feature>
<dbReference type="InterPro" id="IPR038793">
    <property type="entry name" value="AGP19"/>
</dbReference>
<evidence type="ECO:0000313" key="3">
    <source>
        <dbReference type="EMBL" id="KAG7349123.1"/>
    </source>
</evidence>
<feature type="compositionally biased region" description="Pro residues" evidence="1">
    <location>
        <begin position="707"/>
        <end position="728"/>
    </location>
</feature>
<feature type="compositionally biased region" description="Low complexity" evidence="1">
    <location>
        <begin position="678"/>
        <end position="690"/>
    </location>
</feature>
<dbReference type="Pfam" id="PF05548">
    <property type="entry name" value="Peptidase_M11"/>
    <property type="match status" value="1"/>
</dbReference>
<protein>
    <submittedName>
        <fullName evidence="3">Polymorphic outer membrane domain containing protein</fullName>
    </submittedName>
</protein>
<comment type="caution">
    <text evidence="3">The sequence shown here is derived from an EMBL/GenBank/DDBJ whole genome shotgun (WGS) entry which is preliminary data.</text>
</comment>
<feature type="region of interest" description="Disordered" evidence="1">
    <location>
        <begin position="646"/>
        <end position="728"/>
    </location>
</feature>
<reference evidence="3" key="2">
    <citation type="submission" date="2021-04" db="EMBL/GenBank/DDBJ databases">
        <authorList>
            <person name="Podell S."/>
        </authorList>
    </citation>
    <scope>NUCLEOTIDE SEQUENCE</scope>
    <source>
        <strain evidence="3">Hildebrandi</strain>
    </source>
</reference>
<evidence type="ECO:0000313" key="4">
    <source>
        <dbReference type="Proteomes" id="UP000693970"/>
    </source>
</evidence>
<accession>A0A9K3PIX6</accession>
<organism evidence="3 4">
    <name type="scientific">Nitzschia inconspicua</name>
    <dbReference type="NCBI Taxonomy" id="303405"/>
    <lineage>
        <taxon>Eukaryota</taxon>
        <taxon>Sar</taxon>
        <taxon>Stramenopiles</taxon>
        <taxon>Ochrophyta</taxon>
        <taxon>Bacillariophyta</taxon>
        <taxon>Bacillariophyceae</taxon>
        <taxon>Bacillariophycidae</taxon>
        <taxon>Bacillariales</taxon>
        <taxon>Bacillariaceae</taxon>
        <taxon>Nitzschia</taxon>
    </lineage>
</organism>
<dbReference type="GO" id="GO:0005886">
    <property type="term" value="C:plasma membrane"/>
    <property type="evidence" value="ECO:0007669"/>
    <property type="project" value="InterPro"/>
</dbReference>
<evidence type="ECO:0000259" key="2">
    <source>
        <dbReference type="Pfam" id="PF05548"/>
    </source>
</evidence>